<reference evidence="3" key="1">
    <citation type="journal article" date="2020" name="Nat. Commun.">
        <title>Genome sequence of the cluster root forming white lupin.</title>
        <authorList>
            <person name="Hufnagel B."/>
            <person name="Marques A."/>
            <person name="Soriano A."/>
            <person name="Marques L."/>
            <person name="Divol F."/>
            <person name="Doumas P."/>
            <person name="Sallet E."/>
            <person name="Mancinotti D."/>
            <person name="Carrere S."/>
            <person name="Marande W."/>
            <person name="Arribat S."/>
            <person name="Keller J."/>
            <person name="Huneau C."/>
            <person name="Blein T."/>
            <person name="Aime D."/>
            <person name="Laguerre M."/>
            <person name="Taylor J."/>
            <person name="Schubert V."/>
            <person name="Nelson M."/>
            <person name="Geu-Flores F."/>
            <person name="Crespi M."/>
            <person name="Gallardo-Guerrero K."/>
            <person name="Delaux P.-M."/>
            <person name="Salse J."/>
            <person name="Berges H."/>
            <person name="Guyot R."/>
            <person name="Gouzy J."/>
            <person name="Peret B."/>
        </authorList>
    </citation>
    <scope>NUCLEOTIDE SEQUENCE [LARGE SCALE GENOMIC DNA]</scope>
    <source>
        <strain evidence="3">cv. Amiga</strain>
    </source>
</reference>
<evidence type="ECO:0000313" key="3">
    <source>
        <dbReference type="Proteomes" id="UP000447434"/>
    </source>
</evidence>
<proteinExistence type="predicted"/>
<sequence>MEIVSLLVVVRLCISTLHRPCGVRASYIVSYFFVYQAPPKWTLKSFIEVLDFCEYLISMVQTCIKFSLVTNL</sequence>
<comment type="caution">
    <text evidence="2">The sequence shown here is derived from an EMBL/GenBank/DDBJ whole genome shotgun (WGS) entry which is preliminary data.</text>
</comment>
<keyword evidence="3" id="KW-1185">Reference proteome</keyword>
<dbReference type="EMBL" id="WOCE01000024">
    <property type="protein sequence ID" value="KAE9585945.1"/>
    <property type="molecule type" value="Genomic_DNA"/>
</dbReference>
<feature type="chain" id="PRO_5025353724" description="Secreted protein" evidence="1">
    <location>
        <begin position="26"/>
        <end position="72"/>
    </location>
</feature>
<gene>
    <name evidence="2" type="ORF">Lalb_Chr24g0396701</name>
</gene>
<evidence type="ECO:0000256" key="1">
    <source>
        <dbReference type="SAM" id="SignalP"/>
    </source>
</evidence>
<feature type="signal peptide" evidence="1">
    <location>
        <begin position="1"/>
        <end position="25"/>
    </location>
</feature>
<organism evidence="2 3">
    <name type="scientific">Lupinus albus</name>
    <name type="common">White lupine</name>
    <name type="synonym">Lupinus termis</name>
    <dbReference type="NCBI Taxonomy" id="3870"/>
    <lineage>
        <taxon>Eukaryota</taxon>
        <taxon>Viridiplantae</taxon>
        <taxon>Streptophyta</taxon>
        <taxon>Embryophyta</taxon>
        <taxon>Tracheophyta</taxon>
        <taxon>Spermatophyta</taxon>
        <taxon>Magnoliopsida</taxon>
        <taxon>eudicotyledons</taxon>
        <taxon>Gunneridae</taxon>
        <taxon>Pentapetalae</taxon>
        <taxon>rosids</taxon>
        <taxon>fabids</taxon>
        <taxon>Fabales</taxon>
        <taxon>Fabaceae</taxon>
        <taxon>Papilionoideae</taxon>
        <taxon>50 kb inversion clade</taxon>
        <taxon>genistoids sensu lato</taxon>
        <taxon>core genistoids</taxon>
        <taxon>Genisteae</taxon>
        <taxon>Lupinus</taxon>
    </lineage>
</organism>
<accession>A0A6A4N355</accession>
<evidence type="ECO:0000313" key="2">
    <source>
        <dbReference type="EMBL" id="KAE9585945.1"/>
    </source>
</evidence>
<dbReference type="AlphaFoldDB" id="A0A6A4N355"/>
<dbReference type="Proteomes" id="UP000447434">
    <property type="component" value="Chromosome 24"/>
</dbReference>
<keyword evidence="1" id="KW-0732">Signal</keyword>
<evidence type="ECO:0008006" key="4">
    <source>
        <dbReference type="Google" id="ProtNLM"/>
    </source>
</evidence>
<name>A0A6A4N355_LUPAL</name>
<protein>
    <recommendedName>
        <fullName evidence="4">Secreted protein</fullName>
    </recommendedName>
</protein>